<keyword evidence="3" id="KW-0813">Transport</keyword>
<dbReference type="InterPro" id="IPR000109">
    <property type="entry name" value="POT_fam"/>
</dbReference>
<dbReference type="AlphaFoldDB" id="A0AAD9FSB0"/>
<organism evidence="9 10">
    <name type="scientific">Papiliotrema laurentii</name>
    <name type="common">Cryptococcus laurentii</name>
    <dbReference type="NCBI Taxonomy" id="5418"/>
    <lineage>
        <taxon>Eukaryota</taxon>
        <taxon>Fungi</taxon>
        <taxon>Dikarya</taxon>
        <taxon>Basidiomycota</taxon>
        <taxon>Agaricomycotina</taxon>
        <taxon>Tremellomycetes</taxon>
        <taxon>Tremellales</taxon>
        <taxon>Rhynchogastremaceae</taxon>
        <taxon>Papiliotrema</taxon>
    </lineage>
</organism>
<feature type="transmembrane region" description="Helical" evidence="8">
    <location>
        <begin position="379"/>
        <end position="398"/>
    </location>
</feature>
<keyword evidence="4 8" id="KW-0812">Transmembrane</keyword>
<dbReference type="InterPro" id="IPR036259">
    <property type="entry name" value="MFS_trans_sf"/>
</dbReference>
<keyword evidence="10" id="KW-1185">Reference proteome</keyword>
<comment type="similarity">
    <text evidence="2">Belongs to the major facilitator superfamily. Proton-dependent oligopeptide transporter (POT/PTR) (TC 2.A.17) family.</text>
</comment>
<dbReference type="FunFam" id="1.20.1250.20:FF:000085">
    <property type="entry name" value="MFS peptide transporter Ptr2"/>
    <property type="match status" value="1"/>
</dbReference>
<feature type="transmembrane region" description="Helical" evidence="8">
    <location>
        <begin position="258"/>
        <end position="277"/>
    </location>
</feature>
<protein>
    <submittedName>
        <fullName evidence="9">POT family-domain-containing protein</fullName>
    </submittedName>
</protein>
<evidence type="ECO:0000256" key="3">
    <source>
        <dbReference type="ARBA" id="ARBA00022448"/>
    </source>
</evidence>
<feature type="transmembrane region" description="Helical" evidence="8">
    <location>
        <begin position="283"/>
        <end position="305"/>
    </location>
</feature>
<feature type="transmembrane region" description="Helical" evidence="8">
    <location>
        <begin position="170"/>
        <end position="194"/>
    </location>
</feature>
<reference evidence="9" key="1">
    <citation type="submission" date="2023-02" db="EMBL/GenBank/DDBJ databases">
        <title>Identification and recombinant expression of a fungal hydrolase from Papiliotrema laurentii that hydrolyzes apple cutin and clears colloidal polyester polyurethane.</title>
        <authorList>
            <consortium name="DOE Joint Genome Institute"/>
            <person name="Roman V.A."/>
            <person name="Bojanowski C."/>
            <person name="Crable B.R."/>
            <person name="Wagner D.N."/>
            <person name="Hung C.S."/>
            <person name="Nadeau L.J."/>
            <person name="Schratz L."/>
            <person name="Haridas S."/>
            <person name="Pangilinan J."/>
            <person name="Lipzen A."/>
            <person name="Na H."/>
            <person name="Yan M."/>
            <person name="Ng V."/>
            <person name="Grigoriev I.V."/>
            <person name="Spatafora J.W."/>
            <person name="Barlow D."/>
            <person name="Biffinger J."/>
            <person name="Kelley-Loughnane N."/>
            <person name="Varaljay V.A."/>
            <person name="Crookes-Goodson W.J."/>
        </authorList>
    </citation>
    <scope>NUCLEOTIDE SEQUENCE</scope>
    <source>
        <strain evidence="9">5307AH</strain>
    </source>
</reference>
<dbReference type="EMBL" id="JAODAN010000003">
    <property type="protein sequence ID" value="KAK1925321.1"/>
    <property type="molecule type" value="Genomic_DNA"/>
</dbReference>
<keyword evidence="5 8" id="KW-1133">Transmembrane helix</keyword>
<dbReference type="SUPFAM" id="SSF103473">
    <property type="entry name" value="MFS general substrate transporter"/>
    <property type="match status" value="1"/>
</dbReference>
<evidence type="ECO:0000256" key="8">
    <source>
        <dbReference type="SAM" id="Phobius"/>
    </source>
</evidence>
<dbReference type="Proteomes" id="UP001182556">
    <property type="component" value="Unassembled WGS sequence"/>
</dbReference>
<evidence type="ECO:0000256" key="6">
    <source>
        <dbReference type="ARBA" id="ARBA00023136"/>
    </source>
</evidence>
<feature type="transmembrane region" description="Helical" evidence="8">
    <location>
        <begin position="497"/>
        <end position="521"/>
    </location>
</feature>
<feature type="transmembrane region" description="Helical" evidence="8">
    <location>
        <begin position="459"/>
        <end position="477"/>
    </location>
</feature>
<evidence type="ECO:0000256" key="1">
    <source>
        <dbReference type="ARBA" id="ARBA00004141"/>
    </source>
</evidence>
<keyword evidence="6 8" id="KW-0472">Membrane</keyword>
<feature type="transmembrane region" description="Helical" evidence="8">
    <location>
        <begin position="533"/>
        <end position="556"/>
    </location>
</feature>
<sequence length="619" mass="67304">MSHSNTISDLESAPVPAVGLPAHEIHPAPVERVNEKDEVTLGGHEVAVTSAVQLLEGDEPTDEEYNTLRKVPAAMSWTAIAMCTIELAERASYYGVQGCFANFVRGPLPVGGNGAGAVAKGAAGVNQSAGALGMGSTAATATGQTFTFLAYVIPILGGIMADTRWGRFKTICVGTLVGAVAHVLLVIPAIPSVISTGHAYAPFIIAVIILAFASGFIKPSLAPLLCDQSPVKRPTIQVLKSGERVVVDPQATVGRYMLIFYWCINIGSFFAVATSYSERLVGFWLAYLTPGIIYMLMPLVLLWGYKRLYKAPPQGSVVWETILVFREMIRRNGLRKMLKGGDAWWNSAKPSVIAEQDGTVDTQRIFWDDQFVDEIRQSLAACGVFFLIPIFLLADNGIGNQLNDMSAAMTLNSIPNDIMSNFNPLAIIVATPILTYGLYPLCERLGFPLRPMTRMSIGFLLATVEMIICAIVQNRIYKTSPCGSYATDCEEVSPVNLAWQIPIYIIPAVGELFVMVTSYELAYTRAPARMKGLVYAICLFSNAIPAAIGLALSKVITDPNLVIPYYVLAGATFVCAFLFPTVFRHLNEPIKVFAETDRMEGKEQPKAIQEKLYGDEEKQ</sequence>
<evidence type="ECO:0000256" key="4">
    <source>
        <dbReference type="ARBA" id="ARBA00022692"/>
    </source>
</evidence>
<evidence type="ECO:0000313" key="10">
    <source>
        <dbReference type="Proteomes" id="UP001182556"/>
    </source>
</evidence>
<gene>
    <name evidence="9" type="ORF">DB88DRAFT_471404</name>
</gene>
<evidence type="ECO:0000313" key="9">
    <source>
        <dbReference type="EMBL" id="KAK1925321.1"/>
    </source>
</evidence>
<feature type="transmembrane region" description="Helical" evidence="8">
    <location>
        <begin position="418"/>
        <end position="439"/>
    </location>
</feature>
<dbReference type="Gene3D" id="1.20.1250.20">
    <property type="entry name" value="MFS general substrate transporter like domains"/>
    <property type="match status" value="1"/>
</dbReference>
<comment type="caution">
    <text evidence="9">The sequence shown here is derived from an EMBL/GenBank/DDBJ whole genome shotgun (WGS) entry which is preliminary data.</text>
</comment>
<dbReference type="GO" id="GO:0005886">
    <property type="term" value="C:plasma membrane"/>
    <property type="evidence" value="ECO:0007669"/>
    <property type="project" value="UniProtKB-ARBA"/>
</dbReference>
<comment type="subcellular location">
    <subcellularLocation>
        <location evidence="1">Membrane</location>
        <topology evidence="1">Multi-pass membrane protein</topology>
    </subcellularLocation>
</comment>
<name>A0AAD9FSB0_PAPLA</name>
<evidence type="ECO:0000256" key="5">
    <source>
        <dbReference type="ARBA" id="ARBA00022989"/>
    </source>
</evidence>
<evidence type="ECO:0000256" key="2">
    <source>
        <dbReference type="ARBA" id="ARBA00005982"/>
    </source>
</evidence>
<dbReference type="PANTHER" id="PTHR11654">
    <property type="entry name" value="OLIGOPEPTIDE TRANSPORTER-RELATED"/>
    <property type="match status" value="1"/>
</dbReference>
<feature type="region of interest" description="Disordered" evidence="7">
    <location>
        <begin position="600"/>
        <end position="619"/>
    </location>
</feature>
<dbReference type="Pfam" id="PF00854">
    <property type="entry name" value="PTR2"/>
    <property type="match status" value="1"/>
</dbReference>
<proteinExistence type="inferred from homology"/>
<evidence type="ECO:0000256" key="7">
    <source>
        <dbReference type="SAM" id="MobiDB-lite"/>
    </source>
</evidence>
<dbReference type="GO" id="GO:0071916">
    <property type="term" value="F:dipeptide transmembrane transporter activity"/>
    <property type="evidence" value="ECO:0007669"/>
    <property type="project" value="UniProtKB-ARBA"/>
</dbReference>
<feature type="transmembrane region" description="Helical" evidence="8">
    <location>
        <begin position="562"/>
        <end position="583"/>
    </location>
</feature>
<accession>A0AAD9FSB0</accession>
<feature type="transmembrane region" description="Helical" evidence="8">
    <location>
        <begin position="200"/>
        <end position="217"/>
    </location>
</feature>